<dbReference type="Proteomes" id="UP000632849">
    <property type="component" value="Unassembled WGS sequence"/>
</dbReference>
<sequence>MTCPTCGLRNPPGTPFCASCGAFLEWDGERGEEGAGSGAGSGPGSAGSSRTGAGTGTGTGTGSGTGPDPAPAARPAPAPAPAPPPAPVAPPVAPPPVAPPPVPAPAPVPPPVPPRASPVPPPAQAGPRRPGEETEAPVPGPAAGAPVAAVPVAAPAPVVRCRHCGTANEAGRTLCVRCALPLDPGPAPAAPPPWWRRLLRRGGRQAPLAGTRPRRAWRRPRIVLPLVLVLLACGIWFGLPYAKDLLGLVRNEVVPPEALPPSAVRASEALKGHPATAAFDGFSNRYWAVAGTGPTLEADFGEPGVGVTKLVVLAGTSTKKDEFLTQARPARLRVELVAADGGTSTRRITLKDQPGQQTFDLHGSGVTRIRVTPETAYGAARGRHVALAEVEFFGHRG</sequence>
<dbReference type="NCBIfam" id="NF047619">
    <property type="entry name" value="NADase_discoid"/>
    <property type="match status" value="1"/>
</dbReference>
<protein>
    <recommendedName>
        <fullName evidence="5">Zinc-ribbon domain-containing protein</fullName>
    </recommendedName>
</protein>
<name>A0A919BX97_STRFL</name>
<keyword evidence="2" id="KW-0472">Membrane</keyword>
<evidence type="ECO:0000313" key="4">
    <source>
        <dbReference type="Proteomes" id="UP000632849"/>
    </source>
</evidence>
<dbReference type="EMBL" id="BNBE01000004">
    <property type="protein sequence ID" value="GHG25308.1"/>
    <property type="molecule type" value="Genomic_DNA"/>
</dbReference>
<comment type="caution">
    <text evidence="3">The sequence shown here is derived from an EMBL/GenBank/DDBJ whole genome shotgun (WGS) entry which is preliminary data.</text>
</comment>
<feature type="region of interest" description="Disordered" evidence="1">
    <location>
        <begin position="113"/>
        <end position="144"/>
    </location>
</feature>
<dbReference type="InterPro" id="IPR057561">
    <property type="entry name" value="NADase_transloc"/>
</dbReference>
<feature type="compositionally biased region" description="Pro residues" evidence="1">
    <location>
        <begin position="68"/>
        <end position="87"/>
    </location>
</feature>
<evidence type="ECO:0000256" key="1">
    <source>
        <dbReference type="SAM" id="MobiDB-lite"/>
    </source>
</evidence>
<dbReference type="AlphaFoldDB" id="A0A919BX97"/>
<gene>
    <name evidence="3" type="ORF">GCM10017667_71570</name>
</gene>
<keyword evidence="4" id="KW-1185">Reference proteome</keyword>
<evidence type="ECO:0000256" key="2">
    <source>
        <dbReference type="SAM" id="Phobius"/>
    </source>
</evidence>
<dbReference type="Gene3D" id="2.60.120.260">
    <property type="entry name" value="Galactose-binding domain-like"/>
    <property type="match status" value="1"/>
</dbReference>
<reference evidence="3" key="2">
    <citation type="submission" date="2020-09" db="EMBL/GenBank/DDBJ databases">
        <authorList>
            <person name="Sun Q."/>
            <person name="Ohkuma M."/>
        </authorList>
    </citation>
    <scope>NUCLEOTIDE SEQUENCE</scope>
    <source>
        <strain evidence="3">JCM 4122</strain>
    </source>
</reference>
<accession>A0A919BX97</accession>
<organism evidence="3 4">
    <name type="scientific">Streptomyces filamentosus</name>
    <name type="common">Streptomyces roseosporus</name>
    <dbReference type="NCBI Taxonomy" id="67294"/>
    <lineage>
        <taxon>Bacteria</taxon>
        <taxon>Bacillati</taxon>
        <taxon>Actinomycetota</taxon>
        <taxon>Actinomycetes</taxon>
        <taxon>Kitasatosporales</taxon>
        <taxon>Streptomycetaceae</taxon>
        <taxon>Streptomyces</taxon>
    </lineage>
</organism>
<evidence type="ECO:0008006" key="5">
    <source>
        <dbReference type="Google" id="ProtNLM"/>
    </source>
</evidence>
<feature type="compositionally biased region" description="Gly residues" evidence="1">
    <location>
        <begin position="53"/>
        <end position="65"/>
    </location>
</feature>
<feature type="compositionally biased region" description="Gly residues" evidence="1">
    <location>
        <begin position="34"/>
        <end position="45"/>
    </location>
</feature>
<reference evidence="3" key="1">
    <citation type="journal article" date="2014" name="Int. J. Syst. Evol. Microbiol.">
        <title>Complete genome sequence of Corynebacterium casei LMG S-19264T (=DSM 44701T), isolated from a smear-ripened cheese.</title>
        <authorList>
            <consortium name="US DOE Joint Genome Institute (JGI-PGF)"/>
            <person name="Walter F."/>
            <person name="Albersmeier A."/>
            <person name="Kalinowski J."/>
            <person name="Ruckert C."/>
        </authorList>
    </citation>
    <scope>NUCLEOTIDE SEQUENCE</scope>
    <source>
        <strain evidence="3">JCM 4122</strain>
    </source>
</reference>
<keyword evidence="2" id="KW-0812">Transmembrane</keyword>
<proteinExistence type="predicted"/>
<feature type="compositionally biased region" description="Pro residues" evidence="1">
    <location>
        <begin position="113"/>
        <end position="124"/>
    </location>
</feature>
<feature type="transmembrane region" description="Helical" evidence="2">
    <location>
        <begin position="222"/>
        <end position="242"/>
    </location>
</feature>
<evidence type="ECO:0000313" key="3">
    <source>
        <dbReference type="EMBL" id="GHG25308.1"/>
    </source>
</evidence>
<keyword evidence="2" id="KW-1133">Transmembrane helix</keyword>
<feature type="region of interest" description="Disordered" evidence="1">
    <location>
        <begin position="28"/>
        <end position="87"/>
    </location>
</feature>